<protein>
    <submittedName>
        <fullName evidence="1">Uncharacterized protein</fullName>
    </submittedName>
</protein>
<proteinExistence type="predicted"/>
<gene>
    <name evidence="1" type="ORF">L1987_27465</name>
</gene>
<accession>A0ACB9ICP2</accession>
<evidence type="ECO:0000313" key="2">
    <source>
        <dbReference type="Proteomes" id="UP001056120"/>
    </source>
</evidence>
<comment type="caution">
    <text evidence="1">The sequence shown here is derived from an EMBL/GenBank/DDBJ whole genome shotgun (WGS) entry which is preliminary data.</text>
</comment>
<dbReference type="EMBL" id="CM042026">
    <property type="protein sequence ID" value="KAI3805256.1"/>
    <property type="molecule type" value="Genomic_DNA"/>
</dbReference>
<sequence length="169" mass="17520">MINDVIVLTNSNEVIREYVFKGLTSVVPTVLPTVLFSTSISVFPTLDLADIEQGGGGEEGGGGSEEGGGGSEEGGRDGGVGGEEGGGGGGSKEGGKKLLATTMPLELGPAYDGNYGIMNSGNNQNDFEFWNNMLVGPEQHSFNDSGFNGDLFAQTSIPKFPIKENEYSS</sequence>
<reference evidence="1 2" key="2">
    <citation type="journal article" date="2022" name="Mol. Ecol. Resour.">
        <title>The genomes of chicory, endive, great burdock and yacon provide insights into Asteraceae paleo-polyploidization history and plant inulin production.</title>
        <authorList>
            <person name="Fan W."/>
            <person name="Wang S."/>
            <person name="Wang H."/>
            <person name="Wang A."/>
            <person name="Jiang F."/>
            <person name="Liu H."/>
            <person name="Zhao H."/>
            <person name="Xu D."/>
            <person name="Zhang Y."/>
        </authorList>
    </citation>
    <scope>NUCLEOTIDE SEQUENCE [LARGE SCALE GENOMIC DNA]</scope>
    <source>
        <strain evidence="2">cv. Yunnan</strain>
        <tissue evidence="1">Leaves</tissue>
    </source>
</reference>
<reference evidence="2" key="1">
    <citation type="journal article" date="2022" name="Mol. Ecol. Resour.">
        <title>The genomes of chicory, endive, great burdock and yacon provide insights into Asteraceae palaeo-polyploidization history and plant inulin production.</title>
        <authorList>
            <person name="Fan W."/>
            <person name="Wang S."/>
            <person name="Wang H."/>
            <person name="Wang A."/>
            <person name="Jiang F."/>
            <person name="Liu H."/>
            <person name="Zhao H."/>
            <person name="Xu D."/>
            <person name="Zhang Y."/>
        </authorList>
    </citation>
    <scope>NUCLEOTIDE SEQUENCE [LARGE SCALE GENOMIC DNA]</scope>
    <source>
        <strain evidence="2">cv. Yunnan</strain>
    </source>
</reference>
<organism evidence="1 2">
    <name type="scientific">Smallanthus sonchifolius</name>
    <dbReference type="NCBI Taxonomy" id="185202"/>
    <lineage>
        <taxon>Eukaryota</taxon>
        <taxon>Viridiplantae</taxon>
        <taxon>Streptophyta</taxon>
        <taxon>Embryophyta</taxon>
        <taxon>Tracheophyta</taxon>
        <taxon>Spermatophyta</taxon>
        <taxon>Magnoliopsida</taxon>
        <taxon>eudicotyledons</taxon>
        <taxon>Gunneridae</taxon>
        <taxon>Pentapetalae</taxon>
        <taxon>asterids</taxon>
        <taxon>campanulids</taxon>
        <taxon>Asterales</taxon>
        <taxon>Asteraceae</taxon>
        <taxon>Asteroideae</taxon>
        <taxon>Heliantheae alliance</taxon>
        <taxon>Millerieae</taxon>
        <taxon>Smallanthus</taxon>
    </lineage>
</organism>
<dbReference type="Proteomes" id="UP001056120">
    <property type="component" value="Linkage Group LG09"/>
</dbReference>
<keyword evidence="2" id="KW-1185">Reference proteome</keyword>
<evidence type="ECO:0000313" key="1">
    <source>
        <dbReference type="EMBL" id="KAI3805256.1"/>
    </source>
</evidence>
<name>A0ACB9ICP2_9ASTR</name>